<keyword evidence="11" id="KW-0520">NAD</keyword>
<dbReference type="InterPro" id="IPR004108">
    <property type="entry name" value="Fe_hydrogenase_lsu_C"/>
</dbReference>
<comment type="cofactor">
    <cofactor evidence="13">
        <name>[2Fe-2S] cluster</name>
        <dbReference type="ChEBI" id="CHEBI:190135"/>
    </cofactor>
</comment>
<dbReference type="Gene3D" id="3.10.20.740">
    <property type="match status" value="1"/>
</dbReference>
<comment type="cofactor">
    <cofactor evidence="1">
        <name>[4Fe-4S] cluster</name>
        <dbReference type="ChEBI" id="CHEBI:49883"/>
    </cofactor>
</comment>
<keyword evidence="6" id="KW-0479">Metal-binding</keyword>
<dbReference type="InterPro" id="IPR001041">
    <property type="entry name" value="2Fe-2S_ferredoxin-type"/>
</dbReference>
<keyword evidence="18" id="KW-1185">Reference proteome</keyword>
<dbReference type="PROSITE" id="PS00641">
    <property type="entry name" value="COMPLEX1_75K_1"/>
    <property type="match status" value="1"/>
</dbReference>
<proteinExistence type="inferred from homology"/>
<comment type="similarity">
    <text evidence="3">Belongs to the complex I 75 kDa subunit family.</text>
</comment>
<dbReference type="InterPro" id="IPR009016">
    <property type="entry name" value="Fe_hydrogenase"/>
</dbReference>
<evidence type="ECO:0000256" key="8">
    <source>
        <dbReference type="ARBA" id="ARBA00022967"/>
    </source>
</evidence>
<accession>A0A1G6BSY2</accession>
<keyword evidence="12" id="KW-0472">Membrane</keyword>
<evidence type="ECO:0000259" key="16">
    <source>
        <dbReference type="PROSITE" id="PS51839"/>
    </source>
</evidence>
<dbReference type="InterPro" id="IPR000283">
    <property type="entry name" value="NADH_UbQ_OxRdtase_75kDa_su_CS"/>
</dbReference>
<keyword evidence="5" id="KW-0001">2Fe-2S</keyword>
<feature type="domain" description="4Fe-4S ferredoxin-type" evidence="15">
    <location>
        <begin position="136"/>
        <end position="167"/>
    </location>
</feature>
<dbReference type="InterPro" id="IPR017900">
    <property type="entry name" value="4Fe4S_Fe_S_CS"/>
</dbReference>
<dbReference type="PANTHER" id="PTHR11615">
    <property type="entry name" value="NITRATE, FORMATE, IRON DEHYDROGENASE"/>
    <property type="match status" value="1"/>
</dbReference>
<dbReference type="SUPFAM" id="SSF54292">
    <property type="entry name" value="2Fe-2S ferredoxin-like"/>
    <property type="match status" value="1"/>
</dbReference>
<dbReference type="FunFam" id="3.30.70.20:FF:000035">
    <property type="entry name" value="Iron hydrogenase 1"/>
    <property type="match status" value="1"/>
</dbReference>
<evidence type="ECO:0000256" key="12">
    <source>
        <dbReference type="ARBA" id="ARBA00023136"/>
    </source>
</evidence>
<sequence length="586" mass="65224">MVNIKINGKALQVKEGTTILDAAKEAGYNIPTLCWMKDYSDIGACRVCVVEIDDNKTLAASCNTVVQEGMDIKTNSPRVVEARRENIKLMLSQHNVTCPTCERNINCALQDLANKYAVSSDNEIPKMLAINEWDTTLPLIREEDKCIKCYRCVQVCEKIQSIGVWDMVGTGANTTVGVKNNVPFNQSDCVLCGQCITHCPTNALHSRDDVMEIANLLDKEKNPDKVIVVQTAPSPRTAWGEDFGLDPEFATERRMAAALRRAGFDYVFDTNFSADLTIMEEGNEFLHRFTHKEDYAWPMFTSCCPGWVRFLKSQYPEMTDQLSTAKSPQGMFGAITKSYFAEKIGKAPEDIICISVMPCSAKKEELEIPNLNDAKEGIKDVDYSLTTREMNRLFKYLNIDIENLPEEGFDSPLGSGTGAAVIFGATGGVMEAALRTCYFVLTGDNPDADETFKAVRATGSDKPWVEAEYNVNGAIVRAAVVNSLGNTRKLLEALKAGEVEYDFVEVMACPGGCVGGGGQPIHFNEERATDRAKVIYNYDSNNKMRFSHENPDVQTLYDEFLKEPLGEKSHHLLHTDHQGWQMPFFK</sequence>
<feature type="domain" description="4Fe-4S His(Cys)3-ligated-type" evidence="16">
    <location>
        <begin position="78"/>
        <end position="117"/>
    </location>
</feature>
<dbReference type="Gene3D" id="3.40.50.1780">
    <property type="match status" value="1"/>
</dbReference>
<dbReference type="InterPro" id="IPR050340">
    <property type="entry name" value="Cytosolic_Fe-S_CAF"/>
</dbReference>
<dbReference type="Pfam" id="PF02906">
    <property type="entry name" value="Fe_hyd_lg_C"/>
    <property type="match status" value="1"/>
</dbReference>
<feature type="domain" description="4Fe-4S ferredoxin-type" evidence="15">
    <location>
        <begin position="180"/>
        <end position="209"/>
    </location>
</feature>
<dbReference type="InterPro" id="IPR003149">
    <property type="entry name" value="Fe_hydrogenase_ssu"/>
</dbReference>
<dbReference type="Pfam" id="PF12838">
    <property type="entry name" value="Fer4_7"/>
    <property type="match status" value="1"/>
</dbReference>
<dbReference type="InterPro" id="IPR036010">
    <property type="entry name" value="2Fe-2S_ferredoxin-like_sf"/>
</dbReference>
<evidence type="ECO:0000256" key="6">
    <source>
        <dbReference type="ARBA" id="ARBA00022723"/>
    </source>
</evidence>
<keyword evidence="7" id="KW-0677">Repeat</keyword>
<evidence type="ECO:0000256" key="4">
    <source>
        <dbReference type="ARBA" id="ARBA00022485"/>
    </source>
</evidence>
<dbReference type="GO" id="GO:0051539">
    <property type="term" value="F:4 iron, 4 sulfur cluster binding"/>
    <property type="evidence" value="ECO:0007669"/>
    <property type="project" value="UniProtKB-KW"/>
</dbReference>
<dbReference type="InterPro" id="IPR013352">
    <property type="entry name" value="Fe_hydrogenase_subset"/>
</dbReference>
<dbReference type="GO" id="GO:0016020">
    <property type="term" value="C:membrane"/>
    <property type="evidence" value="ECO:0007669"/>
    <property type="project" value="UniProtKB-SubCell"/>
</dbReference>
<dbReference type="SMART" id="SM00902">
    <property type="entry name" value="Fe_hyd_SSU"/>
    <property type="match status" value="1"/>
</dbReference>
<evidence type="ECO:0000256" key="7">
    <source>
        <dbReference type="ARBA" id="ARBA00022737"/>
    </source>
</evidence>
<dbReference type="PROSITE" id="PS51839">
    <property type="entry name" value="4FE4S_HC3"/>
    <property type="match status" value="1"/>
</dbReference>
<reference evidence="17 18" key="1">
    <citation type="submission" date="2016-10" db="EMBL/GenBank/DDBJ databases">
        <authorList>
            <person name="de Groot N.N."/>
        </authorList>
    </citation>
    <scope>NUCLEOTIDE SEQUENCE [LARGE SCALE GENOMIC DNA]</scope>
    <source>
        <strain evidence="17 18">DSM 3217</strain>
    </source>
</reference>
<dbReference type="NCBIfam" id="TIGR02512">
    <property type="entry name" value="FeFe_hydrog_A"/>
    <property type="match status" value="1"/>
</dbReference>
<dbReference type="SUPFAM" id="SSF54862">
    <property type="entry name" value="4Fe-4S ferredoxins"/>
    <property type="match status" value="1"/>
</dbReference>
<dbReference type="FunFam" id="3.10.20.740:FF:000004">
    <property type="entry name" value="NADH-quinone oxidoreductase"/>
    <property type="match status" value="1"/>
</dbReference>
<keyword evidence="10" id="KW-0411">Iron-sulfur</keyword>
<evidence type="ECO:0000313" key="17">
    <source>
        <dbReference type="EMBL" id="SDB23714.1"/>
    </source>
</evidence>
<dbReference type="AlphaFoldDB" id="A0A1G6BSY2"/>
<dbReference type="PROSITE" id="PS51085">
    <property type="entry name" value="2FE2S_FER_2"/>
    <property type="match status" value="1"/>
</dbReference>
<evidence type="ECO:0000256" key="13">
    <source>
        <dbReference type="ARBA" id="ARBA00034078"/>
    </source>
</evidence>
<dbReference type="Proteomes" id="UP000199228">
    <property type="component" value="Unassembled WGS sequence"/>
</dbReference>
<evidence type="ECO:0000256" key="1">
    <source>
        <dbReference type="ARBA" id="ARBA00001966"/>
    </source>
</evidence>
<evidence type="ECO:0000259" key="15">
    <source>
        <dbReference type="PROSITE" id="PS51379"/>
    </source>
</evidence>
<evidence type="ECO:0000313" key="18">
    <source>
        <dbReference type="Proteomes" id="UP000199228"/>
    </source>
</evidence>
<keyword evidence="8" id="KW-1278">Translocase</keyword>
<evidence type="ECO:0000256" key="3">
    <source>
        <dbReference type="ARBA" id="ARBA00005404"/>
    </source>
</evidence>
<dbReference type="OrthoDB" id="9805142at2"/>
<dbReference type="GO" id="GO:0008137">
    <property type="term" value="F:NADH dehydrogenase (ubiquinone) activity"/>
    <property type="evidence" value="ECO:0007669"/>
    <property type="project" value="InterPro"/>
</dbReference>
<dbReference type="PROSITE" id="PS00198">
    <property type="entry name" value="4FE4S_FER_1"/>
    <property type="match status" value="2"/>
</dbReference>
<evidence type="ECO:0000256" key="9">
    <source>
        <dbReference type="ARBA" id="ARBA00023004"/>
    </source>
</evidence>
<evidence type="ECO:0000259" key="14">
    <source>
        <dbReference type="PROSITE" id="PS51085"/>
    </source>
</evidence>
<protein>
    <submittedName>
        <fullName evidence="17">NADH-quinone oxidoreductase subunit G</fullName>
    </submittedName>
</protein>
<keyword evidence="9" id="KW-0408">Iron</keyword>
<dbReference type="Gene3D" id="3.30.70.20">
    <property type="match status" value="1"/>
</dbReference>
<dbReference type="InterPro" id="IPR017896">
    <property type="entry name" value="4Fe4S_Fe-S-bd"/>
</dbReference>
<evidence type="ECO:0000256" key="2">
    <source>
        <dbReference type="ARBA" id="ARBA00004370"/>
    </source>
</evidence>
<dbReference type="RefSeq" id="WP_090174007.1">
    <property type="nucleotide sequence ID" value="NZ_FMXR01000012.1"/>
</dbReference>
<feature type="domain" description="2Fe-2S ferredoxin-type" evidence="14">
    <location>
        <begin position="1"/>
        <end position="78"/>
    </location>
</feature>
<dbReference type="Pfam" id="PF13510">
    <property type="entry name" value="Fer2_4"/>
    <property type="match status" value="1"/>
</dbReference>
<dbReference type="Pfam" id="PF02256">
    <property type="entry name" value="Fe_hyd_SSU"/>
    <property type="match status" value="1"/>
</dbReference>
<dbReference type="Pfam" id="PF10588">
    <property type="entry name" value="NADH-G_4Fe-4S_3"/>
    <property type="match status" value="1"/>
</dbReference>
<evidence type="ECO:0000256" key="11">
    <source>
        <dbReference type="ARBA" id="ARBA00023027"/>
    </source>
</evidence>
<name>A0A1G6BSY2_EUBOX</name>
<evidence type="ECO:0000256" key="10">
    <source>
        <dbReference type="ARBA" id="ARBA00023014"/>
    </source>
</evidence>
<organism evidence="17 18">
    <name type="scientific">Eubacterium oxidoreducens</name>
    <dbReference type="NCBI Taxonomy" id="1732"/>
    <lineage>
        <taxon>Bacteria</taxon>
        <taxon>Bacillati</taxon>
        <taxon>Bacillota</taxon>
        <taxon>Clostridia</taxon>
        <taxon>Eubacteriales</taxon>
        <taxon>Eubacteriaceae</taxon>
        <taxon>Eubacterium</taxon>
    </lineage>
</organism>
<dbReference type="PROSITE" id="PS51379">
    <property type="entry name" value="4FE4S_FER_2"/>
    <property type="match status" value="2"/>
</dbReference>
<dbReference type="STRING" id="1732.SAMN02910417_01776"/>
<gene>
    <name evidence="17" type="ORF">SAMN02910417_01776</name>
</gene>
<dbReference type="InterPro" id="IPR036991">
    <property type="entry name" value="Fe_hydrogenase_ssu_sf"/>
</dbReference>
<comment type="subcellular location">
    <subcellularLocation>
        <location evidence="2">Membrane</location>
    </subcellularLocation>
</comment>
<dbReference type="GO" id="GO:0008901">
    <property type="term" value="F:ferredoxin hydrogenase activity"/>
    <property type="evidence" value="ECO:0007669"/>
    <property type="project" value="InterPro"/>
</dbReference>
<dbReference type="EMBL" id="FMXR01000012">
    <property type="protein sequence ID" value="SDB23714.1"/>
    <property type="molecule type" value="Genomic_DNA"/>
</dbReference>
<dbReference type="GO" id="GO:0042773">
    <property type="term" value="P:ATP synthesis coupled electron transport"/>
    <property type="evidence" value="ECO:0007669"/>
    <property type="project" value="InterPro"/>
</dbReference>
<dbReference type="SUPFAM" id="SSF53920">
    <property type="entry name" value="Fe-only hydrogenase"/>
    <property type="match status" value="1"/>
</dbReference>
<dbReference type="GO" id="GO:0051537">
    <property type="term" value="F:2 iron, 2 sulfur cluster binding"/>
    <property type="evidence" value="ECO:0007669"/>
    <property type="project" value="UniProtKB-KW"/>
</dbReference>
<dbReference type="GO" id="GO:0005506">
    <property type="term" value="F:iron ion binding"/>
    <property type="evidence" value="ECO:0007669"/>
    <property type="project" value="InterPro"/>
</dbReference>
<evidence type="ECO:0000256" key="5">
    <source>
        <dbReference type="ARBA" id="ARBA00022714"/>
    </source>
</evidence>
<dbReference type="CDD" id="cd00207">
    <property type="entry name" value="fer2"/>
    <property type="match status" value="1"/>
</dbReference>
<dbReference type="InterPro" id="IPR019574">
    <property type="entry name" value="NADH_UbQ_OxRdtase_Gsu_4Fe4S-bd"/>
</dbReference>
<dbReference type="Gene3D" id="3.40.950.10">
    <property type="entry name" value="Fe-only Hydrogenase (Larger Subunit), Chain L, domain 3"/>
    <property type="match status" value="1"/>
</dbReference>
<dbReference type="SMART" id="SM00929">
    <property type="entry name" value="NADH-G_4Fe-4S_3"/>
    <property type="match status" value="1"/>
</dbReference>
<keyword evidence="4" id="KW-0004">4Fe-4S</keyword>
<dbReference type="Gene3D" id="4.10.260.20">
    <property type="entry name" value="Iron hydrogenase, small subunit"/>
    <property type="match status" value="1"/>
</dbReference>